<feature type="domain" description="RNA-binding S4" evidence="2">
    <location>
        <begin position="183"/>
        <end position="243"/>
    </location>
</feature>
<dbReference type="RefSeq" id="WP_205272757.1">
    <property type="nucleotide sequence ID" value="NZ_CP070381.1"/>
</dbReference>
<dbReference type="InterPro" id="IPR002942">
    <property type="entry name" value="S4_RNA-bd"/>
</dbReference>
<dbReference type="GO" id="GO:0003723">
    <property type="term" value="F:RNA binding"/>
    <property type="evidence" value="ECO:0007669"/>
    <property type="project" value="UniProtKB-KW"/>
</dbReference>
<sequence length="263" mass="29969">MLTEQIFQHYKAEERRFIERCLDWISRVEETYSVITTPFLNPREAEILSALSNRRALCLYSSRSLAETETVKIIMAPEFYVLDPDDFDLALLEVTYASKFIQLTHAQVLGTFLGQTGIKRQELGDIIVTEEKIQVFVSKHLVELFKAIEKIGRAAVKIKEISLAELAKPTDRAVSEVVLVDNLRLDKLIAVAFKISRNLASNMLESNKVKINYLEIDKKDFSVSTDDLISVRGYGRFKVGPVLGQTKKGKQRVELEITKNNKK</sequence>
<dbReference type="Gene3D" id="3.30.70.330">
    <property type="match status" value="1"/>
</dbReference>
<keyword evidence="4" id="KW-1185">Reference proteome</keyword>
<dbReference type="InterPro" id="IPR048443">
    <property type="entry name" value="RqcP2_N"/>
</dbReference>
<accession>A0AA45KHZ0</accession>
<gene>
    <name evidence="3" type="ORF">JW886_08780</name>
</gene>
<dbReference type="SMART" id="SM00363">
    <property type="entry name" value="S4"/>
    <property type="match status" value="1"/>
</dbReference>
<dbReference type="PANTHER" id="PTHR13633:SF3">
    <property type="entry name" value="MITOCHONDRIAL TRANSCRIPTION RESCUE FACTOR 1"/>
    <property type="match status" value="1"/>
</dbReference>
<reference evidence="3 4" key="1">
    <citation type="submission" date="2021-02" db="EMBL/GenBank/DDBJ databases">
        <title>Complete genome sequence of Lactococcus lactis strain K_LL004.</title>
        <authorList>
            <person name="Kim H.B."/>
        </authorList>
    </citation>
    <scope>NUCLEOTIDE SEQUENCE [LARGE SCALE GENOMIC DNA]</scope>
    <source>
        <strain evidence="3 4">K_LL004</strain>
    </source>
</reference>
<protein>
    <submittedName>
        <fullName evidence="3">RNA-binding protein</fullName>
    </submittedName>
</protein>
<proteinExistence type="predicted"/>
<dbReference type="PROSITE" id="PS50889">
    <property type="entry name" value="S4"/>
    <property type="match status" value="1"/>
</dbReference>
<dbReference type="CDD" id="cd00165">
    <property type="entry name" value="S4"/>
    <property type="match status" value="1"/>
</dbReference>
<dbReference type="Proteomes" id="UP000663608">
    <property type="component" value="Chromosome"/>
</dbReference>
<dbReference type="InterPro" id="IPR012677">
    <property type="entry name" value="Nucleotide-bd_a/b_plait_sf"/>
</dbReference>
<dbReference type="Pfam" id="PF21278">
    <property type="entry name" value="YlmH_1st"/>
    <property type="match status" value="1"/>
</dbReference>
<dbReference type="Gene3D" id="3.30.1370.160">
    <property type="match status" value="1"/>
</dbReference>
<evidence type="ECO:0000313" key="3">
    <source>
        <dbReference type="EMBL" id="QSE77675.1"/>
    </source>
</evidence>
<evidence type="ECO:0000313" key="4">
    <source>
        <dbReference type="Proteomes" id="UP000663608"/>
    </source>
</evidence>
<dbReference type="Pfam" id="PF17774">
    <property type="entry name" value="YlmH_RBD"/>
    <property type="match status" value="1"/>
</dbReference>
<evidence type="ECO:0000256" key="1">
    <source>
        <dbReference type="PROSITE-ProRule" id="PRU00182"/>
    </source>
</evidence>
<name>A0AA45KHZ0_9LACT</name>
<organism evidence="3 4">
    <name type="scientific">Lactococcus taiwanensis</name>
    <dbReference type="NCBI Taxonomy" id="1151742"/>
    <lineage>
        <taxon>Bacteria</taxon>
        <taxon>Bacillati</taxon>
        <taxon>Bacillota</taxon>
        <taxon>Bacilli</taxon>
        <taxon>Lactobacillales</taxon>
        <taxon>Streptococcaceae</taxon>
        <taxon>Lactococcus</taxon>
    </lineage>
</organism>
<evidence type="ECO:0000259" key="2">
    <source>
        <dbReference type="SMART" id="SM00363"/>
    </source>
</evidence>
<dbReference type="EMBL" id="CP070872">
    <property type="protein sequence ID" value="QSE77675.1"/>
    <property type="molecule type" value="Genomic_DNA"/>
</dbReference>
<dbReference type="AlphaFoldDB" id="A0AA45KHZ0"/>
<dbReference type="KEGG" id="lti:JW886_08780"/>
<dbReference type="InterPro" id="IPR040591">
    <property type="entry name" value="RqcP2_RBD"/>
</dbReference>
<dbReference type="SUPFAM" id="SSF55174">
    <property type="entry name" value="Alpha-L RNA-binding motif"/>
    <property type="match status" value="1"/>
</dbReference>
<dbReference type="Gene3D" id="3.10.290.10">
    <property type="entry name" value="RNA-binding S4 domain"/>
    <property type="match status" value="1"/>
</dbReference>
<dbReference type="InterPro" id="IPR036986">
    <property type="entry name" value="S4_RNA-bd_sf"/>
</dbReference>
<keyword evidence="1" id="KW-0694">RNA-binding</keyword>
<dbReference type="PANTHER" id="PTHR13633">
    <property type="entry name" value="MITOCHONDRIAL TRANSCRIPTION RESCUE FACTOR 1"/>
    <property type="match status" value="1"/>
</dbReference>